<keyword evidence="2" id="KW-1185">Reference proteome</keyword>
<dbReference type="EMBL" id="JARBHB010000008">
    <property type="protein sequence ID" value="KAJ8876858.1"/>
    <property type="molecule type" value="Genomic_DNA"/>
</dbReference>
<sequence>MTSLSNQCWSGSCLWILFQPTYYSDNAKKLKSAFQRTTWHQVQCFTHTFQLAVTDAKKEHSIDNLLAKGRANVGHYRHSTVTRENLHKFQCQLEKLNMNCYLW</sequence>
<evidence type="ECO:0000313" key="1">
    <source>
        <dbReference type="EMBL" id="KAJ8876858.1"/>
    </source>
</evidence>
<reference evidence="1 2" key="1">
    <citation type="submission" date="2023-02" db="EMBL/GenBank/DDBJ databases">
        <title>LHISI_Scaffold_Assembly.</title>
        <authorList>
            <person name="Stuart O.P."/>
            <person name="Cleave R."/>
            <person name="Magrath M.J.L."/>
            <person name="Mikheyev A.S."/>
        </authorList>
    </citation>
    <scope>NUCLEOTIDE SEQUENCE [LARGE SCALE GENOMIC DNA]</scope>
    <source>
        <strain evidence="1">Daus_M_001</strain>
        <tissue evidence="1">Leg muscle</tissue>
    </source>
</reference>
<evidence type="ECO:0008006" key="3">
    <source>
        <dbReference type="Google" id="ProtNLM"/>
    </source>
</evidence>
<evidence type="ECO:0000313" key="2">
    <source>
        <dbReference type="Proteomes" id="UP001159363"/>
    </source>
</evidence>
<protein>
    <recommendedName>
        <fullName evidence="3">Transposase</fullName>
    </recommendedName>
</protein>
<comment type="caution">
    <text evidence="1">The sequence shown here is derived from an EMBL/GenBank/DDBJ whole genome shotgun (WGS) entry which is preliminary data.</text>
</comment>
<accession>A0ABQ9GXW8</accession>
<dbReference type="Proteomes" id="UP001159363">
    <property type="component" value="Chromosome 7"/>
</dbReference>
<name>A0ABQ9GXW8_9NEOP</name>
<organism evidence="1 2">
    <name type="scientific">Dryococelus australis</name>
    <dbReference type="NCBI Taxonomy" id="614101"/>
    <lineage>
        <taxon>Eukaryota</taxon>
        <taxon>Metazoa</taxon>
        <taxon>Ecdysozoa</taxon>
        <taxon>Arthropoda</taxon>
        <taxon>Hexapoda</taxon>
        <taxon>Insecta</taxon>
        <taxon>Pterygota</taxon>
        <taxon>Neoptera</taxon>
        <taxon>Polyneoptera</taxon>
        <taxon>Phasmatodea</taxon>
        <taxon>Verophasmatodea</taxon>
        <taxon>Anareolatae</taxon>
        <taxon>Phasmatidae</taxon>
        <taxon>Eurycanthinae</taxon>
        <taxon>Dryococelus</taxon>
    </lineage>
</organism>
<gene>
    <name evidence="1" type="ORF">PR048_021305</name>
</gene>
<proteinExistence type="predicted"/>